<dbReference type="STRING" id="1385520.N802_07355"/>
<protein>
    <submittedName>
        <fullName evidence="2">Uncharacterized protein</fullName>
    </submittedName>
</protein>
<gene>
    <name evidence="2" type="ORF">N802_07355</name>
</gene>
<proteinExistence type="predicted"/>
<name>A0A0A0J9Z4_9MICO</name>
<dbReference type="Proteomes" id="UP000030002">
    <property type="component" value="Unassembled WGS sequence"/>
</dbReference>
<feature type="transmembrane region" description="Helical" evidence="1">
    <location>
        <begin position="40"/>
        <end position="62"/>
    </location>
</feature>
<organism evidence="2 3">
    <name type="scientific">Knoellia sinensis KCTC 19936</name>
    <dbReference type="NCBI Taxonomy" id="1385520"/>
    <lineage>
        <taxon>Bacteria</taxon>
        <taxon>Bacillati</taxon>
        <taxon>Actinomycetota</taxon>
        <taxon>Actinomycetes</taxon>
        <taxon>Micrococcales</taxon>
        <taxon>Intrasporangiaceae</taxon>
        <taxon>Knoellia</taxon>
    </lineage>
</organism>
<dbReference type="RefSeq" id="WP_035913041.1">
    <property type="nucleotide sequence ID" value="NZ_AVPJ01000003.1"/>
</dbReference>
<comment type="caution">
    <text evidence="2">The sequence shown here is derived from an EMBL/GenBank/DDBJ whole genome shotgun (WGS) entry which is preliminary data.</text>
</comment>
<evidence type="ECO:0000313" key="3">
    <source>
        <dbReference type="Proteomes" id="UP000030002"/>
    </source>
</evidence>
<evidence type="ECO:0000256" key="1">
    <source>
        <dbReference type="SAM" id="Phobius"/>
    </source>
</evidence>
<accession>A0A0A0J9Z4</accession>
<dbReference type="AlphaFoldDB" id="A0A0A0J9Z4"/>
<evidence type="ECO:0000313" key="2">
    <source>
        <dbReference type="EMBL" id="KGN33943.1"/>
    </source>
</evidence>
<keyword evidence="1" id="KW-0472">Membrane</keyword>
<reference evidence="2 3" key="1">
    <citation type="submission" date="2013-08" db="EMBL/GenBank/DDBJ databases">
        <title>The genome sequence of Knoellia sinensis.</title>
        <authorList>
            <person name="Zhu W."/>
            <person name="Wang G."/>
        </authorList>
    </citation>
    <scope>NUCLEOTIDE SEQUENCE [LARGE SCALE GENOMIC DNA]</scope>
    <source>
        <strain evidence="2 3">KCTC 19936</strain>
    </source>
</reference>
<keyword evidence="3" id="KW-1185">Reference proteome</keyword>
<sequence>MPDPILELLAAPPSPSLAVDEDAVYAGGRRRLRRRALRRTGLGVVGVVGAAAITFGALGSGVRNDALPAVPSPSVSVGKPVSATVLDGRYAVEVIPGDTGDQPNVTFYKIEDGKRTQLAQSLVDSTVVSMGTGTGADGVMLGTAPVGLAKSLTSAPEAKGGIQQDDAPLPGTEFKAYALKFDNPADVGTYRDTFWMDDAGSGAVRDGMGNRVLSTRLAETDTFFVDRESGVMGVFTRDGGSMKPLTREEAITTMGYGQQHDGGDWTWRSVTLLPSEARNIEFSWAADNYHSEVFTESLPNGTEVAAFADATGPGSGAGPRVTKVTWTDEAGVRHTEEVK</sequence>
<dbReference type="OrthoDB" id="4842004at2"/>
<dbReference type="EMBL" id="AVPJ01000003">
    <property type="protein sequence ID" value="KGN33943.1"/>
    <property type="molecule type" value="Genomic_DNA"/>
</dbReference>
<keyword evidence="1" id="KW-1133">Transmembrane helix</keyword>
<keyword evidence="1" id="KW-0812">Transmembrane</keyword>